<dbReference type="SUPFAM" id="SSF57850">
    <property type="entry name" value="RING/U-box"/>
    <property type="match status" value="1"/>
</dbReference>
<dbReference type="CDD" id="cd16660">
    <property type="entry name" value="RING-Ubox_RNF37"/>
    <property type="match status" value="1"/>
</dbReference>
<dbReference type="Gene3D" id="3.30.40.10">
    <property type="entry name" value="Zinc/RING finger domain, C3HC4 (zinc finger)"/>
    <property type="match status" value="1"/>
</dbReference>
<dbReference type="AlphaFoldDB" id="A0A0K2UJ99"/>
<organism evidence="5">
    <name type="scientific">Lepeophtheirus salmonis</name>
    <name type="common">Salmon louse</name>
    <name type="synonym">Caligus salmonis</name>
    <dbReference type="NCBI Taxonomy" id="72036"/>
    <lineage>
        <taxon>Eukaryota</taxon>
        <taxon>Metazoa</taxon>
        <taxon>Ecdysozoa</taxon>
        <taxon>Arthropoda</taxon>
        <taxon>Crustacea</taxon>
        <taxon>Multicrustacea</taxon>
        <taxon>Hexanauplia</taxon>
        <taxon>Copepoda</taxon>
        <taxon>Siphonostomatoida</taxon>
        <taxon>Caligidae</taxon>
        <taxon>Lepeophtheirus</taxon>
    </lineage>
</organism>
<keyword evidence="2" id="KW-0863">Zinc-finger</keyword>
<dbReference type="SMART" id="SM00504">
    <property type="entry name" value="Ubox"/>
    <property type="match status" value="1"/>
</dbReference>
<name>A0A0K2UJ99_LEPSM</name>
<evidence type="ECO:0000259" key="4">
    <source>
        <dbReference type="SMART" id="SM00504"/>
    </source>
</evidence>
<evidence type="ECO:0000313" key="5">
    <source>
        <dbReference type="EMBL" id="CDW38313.1"/>
    </source>
</evidence>
<dbReference type="GO" id="GO:0034450">
    <property type="term" value="F:ubiquitin-ubiquitin ligase activity"/>
    <property type="evidence" value="ECO:0007669"/>
    <property type="project" value="TreeGrafter"/>
</dbReference>
<dbReference type="InterPro" id="IPR045696">
    <property type="entry name" value="Ubox5_N"/>
</dbReference>
<dbReference type="InterPro" id="IPR017907">
    <property type="entry name" value="Znf_RING_CS"/>
</dbReference>
<feature type="domain" description="U-box" evidence="4">
    <location>
        <begin position="225"/>
        <end position="294"/>
    </location>
</feature>
<dbReference type="GO" id="GO:0000209">
    <property type="term" value="P:protein polyubiquitination"/>
    <property type="evidence" value="ECO:0007669"/>
    <property type="project" value="TreeGrafter"/>
</dbReference>
<keyword evidence="1" id="KW-0479">Metal-binding</keyword>
<dbReference type="PANTHER" id="PTHR13492:SF2">
    <property type="entry name" value="RING FINGER PROTEIN 37"/>
    <property type="match status" value="1"/>
</dbReference>
<dbReference type="GO" id="GO:0008270">
    <property type="term" value="F:zinc ion binding"/>
    <property type="evidence" value="ECO:0007669"/>
    <property type="project" value="UniProtKB-KW"/>
</dbReference>
<dbReference type="GeneID" id="121122522"/>
<protein>
    <submittedName>
        <fullName evidence="5">RING finger protein 37like [Hydra vulgaris]</fullName>
    </submittedName>
</protein>
<evidence type="ECO:0000256" key="1">
    <source>
        <dbReference type="ARBA" id="ARBA00022723"/>
    </source>
</evidence>
<sequence>MEREMMDFCYEDLGTSISTDGNINGDNFCLLNLLSSSKSKKQWMTEYFIKPPVKITLNFSHPIRLSQITFNCKVENQVSSIYEIYHLNESRLIAKSCVNSEQRKLNNTFLRSNASHGSAEEHFYLKETIKGIVFIIRKTLSSSNIPCVAHLQVWGRLHCSNDDYLRLKRVWLNLNSEQKSKCETQNNSLVFYGSESSESDNKFSNESAISIDKKEIKKDTNLPSEFLDGITFERMNIPMILPSGNVVDKSTLDRHIFEESKWGRAPSDPFTWKLFSERSKPIFDSSLKTRIDTYVLRDSMPTKRKFLGEEFLEQSHDFIQHIGEDCLNCGENHILYRMPCRHLICQACVQIFSKDIDCSKCSKSFPRSVLTRYHFVSNKRFCLKK</sequence>
<dbReference type="EMBL" id="HACA01020952">
    <property type="protein sequence ID" value="CDW38313.1"/>
    <property type="molecule type" value="Transcribed_RNA"/>
</dbReference>
<dbReference type="PROSITE" id="PS00518">
    <property type="entry name" value="ZF_RING_1"/>
    <property type="match status" value="1"/>
</dbReference>
<dbReference type="InterPro" id="IPR003613">
    <property type="entry name" value="Ubox_domain"/>
</dbReference>
<evidence type="ECO:0000256" key="3">
    <source>
        <dbReference type="ARBA" id="ARBA00022833"/>
    </source>
</evidence>
<accession>A0A0K2UJ99</accession>
<dbReference type="InterPro" id="IPR013083">
    <property type="entry name" value="Znf_RING/FYVE/PHD"/>
</dbReference>
<evidence type="ECO:0000256" key="2">
    <source>
        <dbReference type="ARBA" id="ARBA00022771"/>
    </source>
</evidence>
<keyword evidence="3" id="KW-0862">Zinc</keyword>
<dbReference type="RefSeq" id="XP_040573476.2">
    <property type="nucleotide sequence ID" value="XM_040717542.2"/>
</dbReference>
<dbReference type="Pfam" id="PF04564">
    <property type="entry name" value="U-box"/>
    <property type="match status" value="1"/>
</dbReference>
<dbReference type="GO" id="GO:0031625">
    <property type="term" value="F:ubiquitin protein ligase binding"/>
    <property type="evidence" value="ECO:0007669"/>
    <property type="project" value="TreeGrafter"/>
</dbReference>
<dbReference type="OrthoDB" id="20295at2759"/>
<reference evidence="5" key="1">
    <citation type="submission" date="2014-05" db="EMBL/GenBank/DDBJ databases">
        <authorList>
            <person name="Chronopoulou M."/>
        </authorList>
    </citation>
    <scope>NUCLEOTIDE SEQUENCE</scope>
    <source>
        <tissue evidence="5">Whole organism</tissue>
    </source>
</reference>
<dbReference type="Pfam" id="PF19318">
    <property type="entry name" value="DUF5918"/>
    <property type="match status" value="1"/>
</dbReference>
<dbReference type="InterPro" id="IPR039847">
    <property type="entry name" value="Ubox5"/>
</dbReference>
<dbReference type="GO" id="GO:0005634">
    <property type="term" value="C:nucleus"/>
    <property type="evidence" value="ECO:0007669"/>
    <property type="project" value="TreeGrafter"/>
</dbReference>
<dbReference type="InterPro" id="IPR039925">
    <property type="entry name" value="RNF37_RING-Ubox"/>
</dbReference>
<dbReference type="EMBL" id="HACA01020951">
    <property type="protein sequence ID" value="CDW38312.1"/>
    <property type="molecule type" value="Transcribed_RNA"/>
</dbReference>
<dbReference type="PANTHER" id="PTHR13492">
    <property type="entry name" value="RING FINGER PROTEIN 37"/>
    <property type="match status" value="1"/>
</dbReference>
<proteinExistence type="predicted"/>